<keyword evidence="2" id="KW-1185">Reference proteome</keyword>
<name>A0A3M6TZ64_POCDA</name>
<sequence length="107" mass="11821">MDGKLHCEQEVKDFFQAEGYFLDDSILPLEPQHDCCSQLCGGRGCCAPTLPFEEAKEQAVEDTKAQCRQVSCQDRKALKEALDEVIDEMRSKGPALVKALVMASQGI</sequence>
<accession>A0A3M6TZ64</accession>
<reference evidence="1 2" key="1">
    <citation type="journal article" date="2018" name="Sci. Rep.">
        <title>Comparative analysis of the Pocillopora damicornis genome highlights role of immune system in coral evolution.</title>
        <authorList>
            <person name="Cunning R."/>
            <person name="Bay R.A."/>
            <person name="Gillette P."/>
            <person name="Baker A.C."/>
            <person name="Traylor-Knowles N."/>
        </authorList>
    </citation>
    <scope>NUCLEOTIDE SEQUENCE [LARGE SCALE GENOMIC DNA]</scope>
    <source>
        <strain evidence="1">RSMAS</strain>
        <tissue evidence="1">Whole animal</tissue>
    </source>
</reference>
<evidence type="ECO:0000313" key="1">
    <source>
        <dbReference type="EMBL" id="RMX46548.1"/>
    </source>
</evidence>
<comment type="caution">
    <text evidence="1">The sequence shown here is derived from an EMBL/GenBank/DDBJ whole genome shotgun (WGS) entry which is preliminary data.</text>
</comment>
<gene>
    <name evidence="1" type="ORF">pdam_00020922</name>
</gene>
<evidence type="ECO:0000313" key="2">
    <source>
        <dbReference type="Proteomes" id="UP000275408"/>
    </source>
</evidence>
<dbReference type="EMBL" id="RCHS01002678">
    <property type="protein sequence ID" value="RMX46548.1"/>
    <property type="molecule type" value="Genomic_DNA"/>
</dbReference>
<proteinExistence type="predicted"/>
<dbReference type="Proteomes" id="UP000275408">
    <property type="component" value="Unassembled WGS sequence"/>
</dbReference>
<organism evidence="1 2">
    <name type="scientific">Pocillopora damicornis</name>
    <name type="common">Cauliflower coral</name>
    <name type="synonym">Millepora damicornis</name>
    <dbReference type="NCBI Taxonomy" id="46731"/>
    <lineage>
        <taxon>Eukaryota</taxon>
        <taxon>Metazoa</taxon>
        <taxon>Cnidaria</taxon>
        <taxon>Anthozoa</taxon>
        <taxon>Hexacorallia</taxon>
        <taxon>Scleractinia</taxon>
        <taxon>Astrocoeniina</taxon>
        <taxon>Pocilloporidae</taxon>
        <taxon>Pocillopora</taxon>
    </lineage>
</organism>
<protein>
    <submittedName>
        <fullName evidence="1">Uncharacterized protein</fullName>
    </submittedName>
</protein>
<dbReference type="AlphaFoldDB" id="A0A3M6TZ64"/>